<feature type="signal peptide" evidence="1">
    <location>
        <begin position="1"/>
        <end position="23"/>
    </location>
</feature>
<reference evidence="2" key="1">
    <citation type="submission" date="2022-01" db="EMBL/GenBank/DDBJ databases">
        <title>Genome Sequence Resource for Two Populations of Ditylenchus destructor, the Migratory Endoparasitic Phytonematode.</title>
        <authorList>
            <person name="Zhang H."/>
            <person name="Lin R."/>
            <person name="Xie B."/>
        </authorList>
    </citation>
    <scope>NUCLEOTIDE SEQUENCE</scope>
    <source>
        <strain evidence="2">BazhouSP</strain>
    </source>
</reference>
<evidence type="ECO:0000313" key="2">
    <source>
        <dbReference type="EMBL" id="KAI1700879.1"/>
    </source>
</evidence>
<organism evidence="2 3">
    <name type="scientific">Ditylenchus destructor</name>
    <dbReference type="NCBI Taxonomy" id="166010"/>
    <lineage>
        <taxon>Eukaryota</taxon>
        <taxon>Metazoa</taxon>
        <taxon>Ecdysozoa</taxon>
        <taxon>Nematoda</taxon>
        <taxon>Chromadorea</taxon>
        <taxon>Rhabditida</taxon>
        <taxon>Tylenchina</taxon>
        <taxon>Tylenchomorpha</taxon>
        <taxon>Sphaerularioidea</taxon>
        <taxon>Anguinidae</taxon>
        <taxon>Anguininae</taxon>
        <taxon>Ditylenchus</taxon>
    </lineage>
</organism>
<dbReference type="EMBL" id="JAKKPZ010000132">
    <property type="protein sequence ID" value="KAI1700879.1"/>
    <property type="molecule type" value="Genomic_DNA"/>
</dbReference>
<sequence>MFSKQYILISLLLLTFLPIPTGTRPCCGGPTCYAACQSAASVICTATIIYFTPCYAAAQAACSIVLAGPATLPECEELAVTGCEAFGPFQPVCFVLAQGACACLAF</sequence>
<dbReference type="AlphaFoldDB" id="A0AAD4MNU3"/>
<keyword evidence="3" id="KW-1185">Reference proteome</keyword>
<dbReference type="Proteomes" id="UP001201812">
    <property type="component" value="Unassembled WGS sequence"/>
</dbReference>
<comment type="caution">
    <text evidence="2">The sequence shown here is derived from an EMBL/GenBank/DDBJ whole genome shotgun (WGS) entry which is preliminary data.</text>
</comment>
<keyword evidence="1" id="KW-0732">Signal</keyword>
<gene>
    <name evidence="2" type="ORF">DdX_16442</name>
</gene>
<proteinExistence type="predicted"/>
<accession>A0AAD4MNU3</accession>
<evidence type="ECO:0000256" key="1">
    <source>
        <dbReference type="SAM" id="SignalP"/>
    </source>
</evidence>
<name>A0AAD4MNU3_9BILA</name>
<protein>
    <submittedName>
        <fullName evidence="2">Uncharacterized protein</fullName>
    </submittedName>
</protein>
<evidence type="ECO:0000313" key="3">
    <source>
        <dbReference type="Proteomes" id="UP001201812"/>
    </source>
</evidence>
<feature type="chain" id="PRO_5042137980" evidence="1">
    <location>
        <begin position="24"/>
        <end position="106"/>
    </location>
</feature>